<keyword evidence="2" id="KW-0812">Transmembrane</keyword>
<name>A0A8J3BLK2_9ACTN</name>
<keyword evidence="2" id="KW-1133">Transmembrane helix</keyword>
<evidence type="ECO:0000313" key="4">
    <source>
        <dbReference type="Proteomes" id="UP000662200"/>
    </source>
</evidence>
<evidence type="ECO:0000256" key="2">
    <source>
        <dbReference type="SAM" id="Phobius"/>
    </source>
</evidence>
<dbReference type="InterPro" id="IPR057561">
    <property type="entry name" value="NADase_transloc"/>
</dbReference>
<feature type="compositionally biased region" description="Low complexity" evidence="1">
    <location>
        <begin position="162"/>
        <end position="172"/>
    </location>
</feature>
<keyword evidence="2" id="KW-0472">Membrane</keyword>
<proteinExistence type="predicted"/>
<feature type="transmembrane region" description="Helical" evidence="2">
    <location>
        <begin position="257"/>
        <end position="276"/>
    </location>
</feature>
<dbReference type="SUPFAM" id="SSF49785">
    <property type="entry name" value="Galactose-binding domain-like"/>
    <property type="match status" value="1"/>
</dbReference>
<feature type="compositionally biased region" description="Low complexity" evidence="1">
    <location>
        <begin position="137"/>
        <end position="154"/>
    </location>
</feature>
<dbReference type="AlphaFoldDB" id="A0A8J3BLK2"/>
<dbReference type="EMBL" id="BMQC01000004">
    <property type="protein sequence ID" value="GGK23360.1"/>
    <property type="molecule type" value="Genomic_DNA"/>
</dbReference>
<organism evidence="3 4">
    <name type="scientific">Pilimelia terevasa</name>
    <dbReference type="NCBI Taxonomy" id="53372"/>
    <lineage>
        <taxon>Bacteria</taxon>
        <taxon>Bacillati</taxon>
        <taxon>Actinomycetota</taxon>
        <taxon>Actinomycetes</taxon>
        <taxon>Micromonosporales</taxon>
        <taxon>Micromonosporaceae</taxon>
        <taxon>Pilimelia</taxon>
    </lineage>
</organism>
<reference evidence="3" key="1">
    <citation type="journal article" date="2014" name="Int. J. Syst. Evol. Microbiol.">
        <title>Complete genome sequence of Corynebacterium casei LMG S-19264T (=DSM 44701T), isolated from a smear-ripened cheese.</title>
        <authorList>
            <consortium name="US DOE Joint Genome Institute (JGI-PGF)"/>
            <person name="Walter F."/>
            <person name="Albersmeier A."/>
            <person name="Kalinowski J."/>
            <person name="Ruckert C."/>
        </authorList>
    </citation>
    <scope>NUCLEOTIDE SEQUENCE</scope>
    <source>
        <strain evidence="3">JCM 3091</strain>
    </source>
</reference>
<gene>
    <name evidence="3" type="ORF">GCM10010124_14820</name>
</gene>
<sequence>MTALVCVDCGHRNEAGERFCASCGAFLAWSGDAGAASGPATSDAAPGAAGPLDRPRVPAGSEARDAPGPPPPSSASPRRANGAGPGRPTTRTAPVNGHDHIADTPPAPLPPARETPAAPRPAPPAPAPAAPADHGDQAAPAPAAPAPAGAVAPAPADPPAPADRAAPQPVQPGEAVPRRPVAAPAAPTAAPGGPTCRACGTANDAGRRFCARCGAGLAAAAAAGRLSWWRRLRGRGADTDAVGHELGHRRALRRGRAVPALLVLLLAVAAVAVLGARRGWWRSAVDAARELVSDRVPVTPSGARASSSAAGTEPRLLYDGATNRYWAPVGGAGEWAELRFAEPTDLREVIVHAGVSDDKVAFLAEGRPRTLVLTFTGTGGRVTRVEQALRDAPGDQSTSVEVDGVLRLRLTVGQTYGMPPATRAAIGEVEFYARP</sequence>
<evidence type="ECO:0000313" key="3">
    <source>
        <dbReference type="EMBL" id="GGK23360.1"/>
    </source>
</evidence>
<evidence type="ECO:0008006" key="5">
    <source>
        <dbReference type="Google" id="ProtNLM"/>
    </source>
</evidence>
<comment type="caution">
    <text evidence="3">The sequence shown here is derived from an EMBL/GenBank/DDBJ whole genome shotgun (WGS) entry which is preliminary data.</text>
</comment>
<feature type="compositionally biased region" description="Pro residues" evidence="1">
    <location>
        <begin position="105"/>
        <end position="129"/>
    </location>
</feature>
<dbReference type="Proteomes" id="UP000662200">
    <property type="component" value="Unassembled WGS sequence"/>
</dbReference>
<dbReference type="InterPro" id="IPR008979">
    <property type="entry name" value="Galactose-bd-like_sf"/>
</dbReference>
<accession>A0A8J3BLK2</accession>
<dbReference type="NCBIfam" id="NF047619">
    <property type="entry name" value="NADase_discoid"/>
    <property type="match status" value="1"/>
</dbReference>
<dbReference type="RefSeq" id="WP_189113470.1">
    <property type="nucleotide sequence ID" value="NZ_BMQC01000004.1"/>
</dbReference>
<keyword evidence="4" id="KW-1185">Reference proteome</keyword>
<evidence type="ECO:0000256" key="1">
    <source>
        <dbReference type="SAM" id="MobiDB-lite"/>
    </source>
</evidence>
<feature type="region of interest" description="Disordered" evidence="1">
    <location>
        <begin position="34"/>
        <end position="195"/>
    </location>
</feature>
<feature type="compositionally biased region" description="Low complexity" evidence="1">
    <location>
        <begin position="178"/>
        <end position="195"/>
    </location>
</feature>
<protein>
    <recommendedName>
        <fullName evidence="5">Zinc ribbon domain-containing protein</fullName>
    </recommendedName>
</protein>
<reference evidence="3" key="2">
    <citation type="submission" date="2020-09" db="EMBL/GenBank/DDBJ databases">
        <authorList>
            <person name="Sun Q."/>
            <person name="Ohkuma M."/>
        </authorList>
    </citation>
    <scope>NUCLEOTIDE SEQUENCE</scope>
    <source>
        <strain evidence="3">JCM 3091</strain>
    </source>
</reference>